<dbReference type="AlphaFoldDB" id="A0AAW4J317"/>
<evidence type="ECO:0000313" key="2">
    <source>
        <dbReference type="EMBL" id="MBO3657023.1"/>
    </source>
</evidence>
<dbReference type="InterPro" id="IPR012902">
    <property type="entry name" value="N_methyl_site"/>
</dbReference>
<keyword evidence="1" id="KW-0812">Transmembrane</keyword>
<dbReference type="Gene3D" id="3.30.700.10">
    <property type="entry name" value="Glycoprotein, Type 4 Pilin"/>
    <property type="match status" value="1"/>
</dbReference>
<dbReference type="RefSeq" id="WP_042874505.1">
    <property type="nucleotide sequence ID" value="NZ_CP139048.1"/>
</dbReference>
<evidence type="ECO:0000256" key="1">
    <source>
        <dbReference type="SAM" id="Phobius"/>
    </source>
</evidence>
<keyword evidence="1" id="KW-0472">Membrane</keyword>
<gene>
    <name evidence="2" type="ORF">J5N55_02835</name>
</gene>
<accession>A0AAW4J317</accession>
<dbReference type="NCBIfam" id="TIGR02532">
    <property type="entry name" value="IV_pilin_GFxxxE"/>
    <property type="match status" value="1"/>
</dbReference>
<evidence type="ECO:0000313" key="3">
    <source>
        <dbReference type="Proteomes" id="UP000670925"/>
    </source>
</evidence>
<dbReference type="EMBL" id="JAGFOT010000002">
    <property type="protein sequence ID" value="MBO3657023.1"/>
    <property type="molecule type" value="Genomic_DNA"/>
</dbReference>
<organism evidence="2 3">
    <name type="scientific">Acinetobacter haemolyticus</name>
    <dbReference type="NCBI Taxonomy" id="29430"/>
    <lineage>
        <taxon>Bacteria</taxon>
        <taxon>Pseudomonadati</taxon>
        <taxon>Pseudomonadota</taxon>
        <taxon>Gammaproteobacteria</taxon>
        <taxon>Moraxellales</taxon>
        <taxon>Moraxellaceae</taxon>
        <taxon>Acinetobacter</taxon>
    </lineage>
</organism>
<dbReference type="Proteomes" id="UP000670925">
    <property type="component" value="Unassembled WGS sequence"/>
</dbReference>
<feature type="transmembrane region" description="Helical" evidence="1">
    <location>
        <begin position="60"/>
        <end position="82"/>
    </location>
</feature>
<reference evidence="2" key="1">
    <citation type="submission" date="2021-03" db="EMBL/GenBank/DDBJ databases">
        <title>Acinetobacter spp. whole-genome sequenced from Terengganu.</title>
        <authorList>
            <person name="Mohd Rani F."/>
        </authorList>
    </citation>
    <scope>NUCLEOTIDE SEQUENCE</scope>
    <source>
        <strain evidence="2">AC1502</strain>
    </source>
</reference>
<sequence>MQRIKFCITNPRIRSIASRLATRLSFAQCYLYYFEHSSMSCARAKFHFAHPRSGFTLFELIVTISIIAIIAVMAAPSFASMYSKQKLESSAREIAIKISEARAQAVTLRSTTGMCLSSLSEASCITALGITDPNKNKVFVAHLEKGITVDSRSETHLIFRNNGSIAAASNFILLRNGLSYCIAVGLTGDTRIREGACT</sequence>
<dbReference type="InterPro" id="IPR045584">
    <property type="entry name" value="Pilin-like"/>
</dbReference>
<protein>
    <submittedName>
        <fullName evidence="2">Prepilin-type N-terminal cleavage/methylation domain-containing protein</fullName>
    </submittedName>
</protein>
<comment type="caution">
    <text evidence="2">The sequence shown here is derived from an EMBL/GenBank/DDBJ whole genome shotgun (WGS) entry which is preliminary data.</text>
</comment>
<dbReference type="Pfam" id="PF07963">
    <property type="entry name" value="N_methyl"/>
    <property type="match status" value="1"/>
</dbReference>
<name>A0AAW4J317_ACIHA</name>
<proteinExistence type="predicted"/>
<keyword evidence="1" id="KW-1133">Transmembrane helix</keyword>
<dbReference type="SUPFAM" id="SSF54523">
    <property type="entry name" value="Pili subunits"/>
    <property type="match status" value="1"/>
</dbReference>